<dbReference type="EMBL" id="CADCWH010000378">
    <property type="protein sequence ID" value="CAA9569486.1"/>
    <property type="molecule type" value="Genomic_DNA"/>
</dbReference>
<feature type="transmembrane region" description="Helical" evidence="1">
    <location>
        <begin position="55"/>
        <end position="76"/>
    </location>
</feature>
<reference evidence="2" key="1">
    <citation type="submission" date="2020-02" db="EMBL/GenBank/DDBJ databases">
        <authorList>
            <person name="Meier V. D."/>
        </authorList>
    </citation>
    <scope>NUCLEOTIDE SEQUENCE</scope>
    <source>
        <strain evidence="2">AVDCRST_MAG70</strain>
    </source>
</reference>
<protein>
    <submittedName>
        <fullName evidence="2">Uncharacterized protein</fullName>
    </submittedName>
</protein>
<accession>A0A6J4V6E7</accession>
<keyword evidence="1" id="KW-0472">Membrane</keyword>
<gene>
    <name evidence="2" type="ORF">AVDCRST_MAG70-2365</name>
</gene>
<evidence type="ECO:0000313" key="2">
    <source>
        <dbReference type="EMBL" id="CAA9569486.1"/>
    </source>
</evidence>
<name>A0A6J4V6E7_9BACT</name>
<feature type="transmembrane region" description="Helical" evidence="1">
    <location>
        <begin position="88"/>
        <end position="114"/>
    </location>
</feature>
<organism evidence="2">
    <name type="scientific">uncultured Thermomicrobiales bacterium</name>
    <dbReference type="NCBI Taxonomy" id="1645740"/>
    <lineage>
        <taxon>Bacteria</taxon>
        <taxon>Pseudomonadati</taxon>
        <taxon>Thermomicrobiota</taxon>
        <taxon>Thermomicrobia</taxon>
        <taxon>Thermomicrobiales</taxon>
        <taxon>environmental samples</taxon>
    </lineage>
</organism>
<proteinExistence type="predicted"/>
<evidence type="ECO:0000256" key="1">
    <source>
        <dbReference type="SAM" id="Phobius"/>
    </source>
</evidence>
<sequence>MIRRIATIALGQLFLSAWAHLVLSPFYWPARFGDPVESLAFVEWIGGPSASFEAVHGWAVAASLGGAVALVGLGAGRLCSSGQSAWSALGAALLFALTTAGLGYTATVAIVSALDLLDKLLVAPGAQLFVVAGLVTVSIPALAGTILAIMLAVSWAGTFGSRRSAANEPTRGRA</sequence>
<feature type="transmembrane region" description="Helical" evidence="1">
    <location>
        <begin position="126"/>
        <end position="153"/>
    </location>
</feature>
<dbReference type="AlphaFoldDB" id="A0A6J4V6E7"/>
<keyword evidence="1" id="KW-0812">Transmembrane</keyword>
<keyword evidence="1" id="KW-1133">Transmembrane helix</keyword>